<protein>
    <submittedName>
        <fullName evidence="2">Uncharacterized protein</fullName>
    </submittedName>
</protein>
<evidence type="ECO:0000313" key="3">
    <source>
        <dbReference type="Proteomes" id="UP001291623"/>
    </source>
</evidence>
<feature type="region of interest" description="Disordered" evidence="1">
    <location>
        <begin position="22"/>
        <end position="80"/>
    </location>
</feature>
<evidence type="ECO:0000256" key="1">
    <source>
        <dbReference type="SAM" id="MobiDB-lite"/>
    </source>
</evidence>
<sequence length="94" mass="10247">MMMSIFSSFDVLSAEIFGQKVNRSWTPNSEKKQQGVGPLVSNPKIAASPPSTSSTGGLKNPGEAAPPSHQQQQKRPRFAPEFDGIHCFETILPY</sequence>
<dbReference type="Proteomes" id="UP001291623">
    <property type="component" value="Unassembled WGS sequence"/>
</dbReference>
<keyword evidence="3" id="KW-1185">Reference proteome</keyword>
<organism evidence="2 3">
    <name type="scientific">Anisodus tanguticus</name>
    <dbReference type="NCBI Taxonomy" id="243964"/>
    <lineage>
        <taxon>Eukaryota</taxon>
        <taxon>Viridiplantae</taxon>
        <taxon>Streptophyta</taxon>
        <taxon>Embryophyta</taxon>
        <taxon>Tracheophyta</taxon>
        <taxon>Spermatophyta</taxon>
        <taxon>Magnoliopsida</taxon>
        <taxon>eudicotyledons</taxon>
        <taxon>Gunneridae</taxon>
        <taxon>Pentapetalae</taxon>
        <taxon>asterids</taxon>
        <taxon>lamiids</taxon>
        <taxon>Solanales</taxon>
        <taxon>Solanaceae</taxon>
        <taxon>Solanoideae</taxon>
        <taxon>Hyoscyameae</taxon>
        <taxon>Anisodus</taxon>
    </lineage>
</organism>
<dbReference type="AlphaFoldDB" id="A0AAE1VJU5"/>
<reference evidence="2" key="1">
    <citation type="submission" date="2023-12" db="EMBL/GenBank/DDBJ databases">
        <title>Genome assembly of Anisodus tanguticus.</title>
        <authorList>
            <person name="Wang Y.-J."/>
        </authorList>
    </citation>
    <scope>NUCLEOTIDE SEQUENCE</scope>
    <source>
        <strain evidence="2">KB-2021</strain>
        <tissue evidence="2">Leaf</tissue>
    </source>
</reference>
<accession>A0AAE1VJU5</accession>
<gene>
    <name evidence="2" type="ORF">RND71_018101</name>
</gene>
<dbReference type="PANTHER" id="PTHR33641:SF16">
    <property type="entry name" value="AVR9_CF-9 RAPIDLY ELICITED PROTEIN"/>
    <property type="match status" value="1"/>
</dbReference>
<comment type="caution">
    <text evidence="2">The sequence shown here is derived from an EMBL/GenBank/DDBJ whole genome shotgun (WGS) entry which is preliminary data.</text>
</comment>
<proteinExistence type="predicted"/>
<dbReference type="PANTHER" id="PTHR33641">
    <property type="entry name" value="OS06G0133500 PROTEIN"/>
    <property type="match status" value="1"/>
</dbReference>
<dbReference type="EMBL" id="JAVYJV010000009">
    <property type="protein sequence ID" value="KAK4362860.1"/>
    <property type="molecule type" value="Genomic_DNA"/>
</dbReference>
<evidence type="ECO:0000313" key="2">
    <source>
        <dbReference type="EMBL" id="KAK4362860.1"/>
    </source>
</evidence>
<name>A0AAE1VJU5_9SOLA</name>